<dbReference type="EMBL" id="BKCJ010010446">
    <property type="protein sequence ID" value="GEU91622.1"/>
    <property type="molecule type" value="Genomic_DNA"/>
</dbReference>
<proteinExistence type="predicted"/>
<dbReference type="SUPFAM" id="SSF46689">
    <property type="entry name" value="Homeodomain-like"/>
    <property type="match status" value="1"/>
</dbReference>
<dbReference type="InterPro" id="IPR017930">
    <property type="entry name" value="Myb_dom"/>
</dbReference>
<feature type="region of interest" description="Disordered" evidence="4">
    <location>
        <begin position="41"/>
        <end position="81"/>
    </location>
</feature>
<keyword evidence="3" id="KW-0175">Coiled coil</keyword>
<dbReference type="PROSITE" id="PS51294">
    <property type="entry name" value="HTH_MYB"/>
    <property type="match status" value="1"/>
</dbReference>
<comment type="caution">
    <text evidence="7">The sequence shown here is derived from an EMBL/GenBank/DDBJ whole genome shotgun (WGS) entry which is preliminary data.</text>
</comment>
<dbReference type="GO" id="GO:0000978">
    <property type="term" value="F:RNA polymerase II cis-regulatory region sequence-specific DNA binding"/>
    <property type="evidence" value="ECO:0007669"/>
    <property type="project" value="TreeGrafter"/>
</dbReference>
<dbReference type="GO" id="GO:0008270">
    <property type="term" value="F:zinc ion binding"/>
    <property type="evidence" value="ECO:0007669"/>
    <property type="project" value="InterPro"/>
</dbReference>
<evidence type="ECO:0000256" key="1">
    <source>
        <dbReference type="ARBA" id="ARBA00004123"/>
    </source>
</evidence>
<gene>
    <name evidence="7" type="ORF">Tci_063600</name>
</gene>
<dbReference type="PANTHER" id="PTHR45614:SF277">
    <property type="entry name" value="HOMEODOMAIN-LIKE PROTEIN-RELATED"/>
    <property type="match status" value="1"/>
</dbReference>
<feature type="compositionally biased region" description="Basic and acidic residues" evidence="4">
    <location>
        <begin position="52"/>
        <end position="72"/>
    </location>
</feature>
<dbReference type="InterPro" id="IPR050560">
    <property type="entry name" value="MYB_TF"/>
</dbReference>
<accession>A0A6L2P2Y2</accession>
<dbReference type="PROSITE" id="PS50090">
    <property type="entry name" value="MYB_LIKE"/>
    <property type="match status" value="1"/>
</dbReference>
<protein>
    <submittedName>
        <fullName evidence="7">Myb-like protein AA</fullName>
    </submittedName>
</protein>
<dbReference type="InterPro" id="IPR001005">
    <property type="entry name" value="SANT/Myb"/>
</dbReference>
<name>A0A6L2P2Y2_TANCI</name>
<evidence type="ECO:0000313" key="7">
    <source>
        <dbReference type="EMBL" id="GEU91622.1"/>
    </source>
</evidence>
<dbReference type="SUPFAM" id="SSF57756">
    <property type="entry name" value="Retrovirus zinc finger-like domains"/>
    <property type="match status" value="1"/>
</dbReference>
<organism evidence="7">
    <name type="scientific">Tanacetum cinerariifolium</name>
    <name type="common">Dalmatian daisy</name>
    <name type="synonym">Chrysanthemum cinerariifolium</name>
    <dbReference type="NCBI Taxonomy" id="118510"/>
    <lineage>
        <taxon>Eukaryota</taxon>
        <taxon>Viridiplantae</taxon>
        <taxon>Streptophyta</taxon>
        <taxon>Embryophyta</taxon>
        <taxon>Tracheophyta</taxon>
        <taxon>Spermatophyta</taxon>
        <taxon>Magnoliopsida</taxon>
        <taxon>eudicotyledons</taxon>
        <taxon>Gunneridae</taxon>
        <taxon>Pentapetalae</taxon>
        <taxon>asterids</taxon>
        <taxon>campanulids</taxon>
        <taxon>Asterales</taxon>
        <taxon>Asteraceae</taxon>
        <taxon>Asteroideae</taxon>
        <taxon>Anthemideae</taxon>
        <taxon>Anthemidinae</taxon>
        <taxon>Tanacetum</taxon>
    </lineage>
</organism>
<dbReference type="Pfam" id="PF00249">
    <property type="entry name" value="Myb_DNA-binding"/>
    <property type="match status" value="1"/>
</dbReference>
<dbReference type="Gene3D" id="1.10.10.60">
    <property type="entry name" value="Homeodomain-like"/>
    <property type="match status" value="1"/>
</dbReference>
<feature type="domain" description="HTH myb-type" evidence="6">
    <location>
        <begin position="490"/>
        <end position="544"/>
    </location>
</feature>
<evidence type="ECO:0000259" key="5">
    <source>
        <dbReference type="PROSITE" id="PS50090"/>
    </source>
</evidence>
<dbReference type="SMART" id="SM00717">
    <property type="entry name" value="SANT"/>
    <property type="match status" value="1"/>
</dbReference>
<feature type="coiled-coil region" evidence="3">
    <location>
        <begin position="252"/>
        <end position="286"/>
    </location>
</feature>
<dbReference type="InterPro" id="IPR009057">
    <property type="entry name" value="Homeodomain-like_sf"/>
</dbReference>
<evidence type="ECO:0000256" key="2">
    <source>
        <dbReference type="ARBA" id="ARBA00023242"/>
    </source>
</evidence>
<evidence type="ECO:0000256" key="3">
    <source>
        <dbReference type="SAM" id="Coils"/>
    </source>
</evidence>
<sequence length="634" mass="71218">MVNDEVKILTEKAMVNGEVKISTEKAMVNGEGNDQDKLLMASSNNKSNGKWRGKDLNRESNKGMKWKNDSNARKTNTNQGSMDKSKITCYECGELGHFMKKFKDAKTNVNDDIGRIGRISYYANLLRVMARETGNPYMSNSQDDPNTSYCLEEQIRCLDCRDQYVVLYGRVDNLVTITLLSKVVDLTLGNNKWKNTKNLNTKINKLNEELSDCENDLYHYKIGLSQVEARLVEFKTQEIKFSEKFRGLKRDVEVRNNKIEYLTNELEEAKKEKECLDNKLTGFENVSKDLKNLLGSQRLDKNKEGLGYSAVPPPHAQVYSPPKKDLSWTGLPEFVDDTVTDYSRPTPSIDTSNSVTSDLQSKILLFLSLKNHQVASFNTARPKPVINVVRTNRVNDVKASACWVWKPIKPNSASITLKRYDYVDVRGRSRSVMALVPKKWQNALAVGSSLTGSGNSLEHFIALIVAKYTSSGNSITGSNSCRLRWLNHLDPNVKRTDFTIEENDVLIRTHEIYGNRWTRIAEYLPGRSDTMIKNQWQVLTSLRSKNVSAGVSSSSAYNRHVSVDSANNSSGSTITLFGKSIVINEDKSLPCMNKPPSPSRITSAYHGECIARTSTVVAPPAQPKFINFLGVGDQ</sequence>
<dbReference type="PANTHER" id="PTHR45614">
    <property type="entry name" value="MYB PROTEIN-RELATED"/>
    <property type="match status" value="1"/>
</dbReference>
<dbReference type="GO" id="GO:0005634">
    <property type="term" value="C:nucleus"/>
    <property type="evidence" value="ECO:0007669"/>
    <property type="project" value="UniProtKB-SubCell"/>
</dbReference>
<dbReference type="CDD" id="cd00167">
    <property type="entry name" value="SANT"/>
    <property type="match status" value="1"/>
</dbReference>
<dbReference type="InterPro" id="IPR036875">
    <property type="entry name" value="Znf_CCHC_sf"/>
</dbReference>
<evidence type="ECO:0000259" key="6">
    <source>
        <dbReference type="PROSITE" id="PS51294"/>
    </source>
</evidence>
<keyword evidence="2" id="KW-0539">Nucleus</keyword>
<reference evidence="7" key="1">
    <citation type="journal article" date="2019" name="Sci. Rep.">
        <title>Draft genome of Tanacetum cinerariifolium, the natural source of mosquito coil.</title>
        <authorList>
            <person name="Yamashiro T."/>
            <person name="Shiraishi A."/>
            <person name="Satake H."/>
            <person name="Nakayama K."/>
        </authorList>
    </citation>
    <scope>NUCLEOTIDE SEQUENCE</scope>
</reference>
<dbReference type="GO" id="GO:0000981">
    <property type="term" value="F:DNA-binding transcription factor activity, RNA polymerase II-specific"/>
    <property type="evidence" value="ECO:0007669"/>
    <property type="project" value="TreeGrafter"/>
</dbReference>
<comment type="subcellular location">
    <subcellularLocation>
        <location evidence="1">Nucleus</location>
    </subcellularLocation>
</comment>
<dbReference type="AlphaFoldDB" id="A0A6L2P2Y2"/>
<evidence type="ECO:0000256" key="4">
    <source>
        <dbReference type="SAM" id="MobiDB-lite"/>
    </source>
</evidence>
<feature type="domain" description="Myb-like" evidence="5">
    <location>
        <begin position="490"/>
        <end position="540"/>
    </location>
</feature>